<organism evidence="2 3">
    <name type="scientific">Colletotrichum orbiculare (strain 104-T / ATCC 96160 / CBS 514.97 / LARS 414 / MAFF 240422)</name>
    <name type="common">Cucumber anthracnose fungus</name>
    <name type="synonym">Colletotrichum lagenarium</name>
    <dbReference type="NCBI Taxonomy" id="1213857"/>
    <lineage>
        <taxon>Eukaryota</taxon>
        <taxon>Fungi</taxon>
        <taxon>Dikarya</taxon>
        <taxon>Ascomycota</taxon>
        <taxon>Pezizomycotina</taxon>
        <taxon>Sordariomycetes</taxon>
        <taxon>Hypocreomycetidae</taxon>
        <taxon>Glomerellales</taxon>
        <taxon>Glomerellaceae</taxon>
        <taxon>Colletotrichum</taxon>
        <taxon>Colletotrichum orbiculare species complex</taxon>
    </lineage>
</organism>
<comment type="caution">
    <text evidence="2">The sequence shown here is derived from an EMBL/GenBank/DDBJ whole genome shotgun (WGS) entry which is preliminary data.</text>
</comment>
<dbReference type="EMBL" id="AMCV02000036">
    <property type="protein sequence ID" value="TDZ16254.1"/>
    <property type="molecule type" value="Genomic_DNA"/>
</dbReference>
<reference evidence="3" key="2">
    <citation type="journal article" date="2019" name="Mol. Plant Microbe Interact.">
        <title>Genome sequence resources for four phytopathogenic fungi from the Colletotrichum orbiculare species complex.</title>
        <authorList>
            <person name="Gan P."/>
            <person name="Tsushima A."/>
            <person name="Narusaka M."/>
            <person name="Narusaka Y."/>
            <person name="Takano Y."/>
            <person name="Kubo Y."/>
            <person name="Shirasu K."/>
        </authorList>
    </citation>
    <scope>GENOME REANNOTATION</scope>
    <source>
        <strain evidence="3">104-T / ATCC 96160 / CBS 514.97 / LARS 414 / MAFF 240422</strain>
    </source>
</reference>
<evidence type="ECO:0000313" key="2">
    <source>
        <dbReference type="EMBL" id="TDZ16254.1"/>
    </source>
</evidence>
<evidence type="ECO:0000313" key="3">
    <source>
        <dbReference type="Proteomes" id="UP000014480"/>
    </source>
</evidence>
<gene>
    <name evidence="2" type="ORF">Cob_v010841</name>
</gene>
<evidence type="ECO:0000256" key="1">
    <source>
        <dbReference type="SAM" id="MobiDB-lite"/>
    </source>
</evidence>
<proteinExistence type="predicted"/>
<name>A0A484FEI2_COLOR</name>
<protein>
    <submittedName>
        <fullName evidence="2">Uncharacterized protein</fullName>
    </submittedName>
</protein>
<reference evidence="3" key="1">
    <citation type="journal article" date="2013" name="New Phytol.">
        <title>Comparative genomic and transcriptomic analyses reveal the hemibiotrophic stage shift of Colletotrichum fungi.</title>
        <authorList>
            <person name="Gan P."/>
            <person name="Ikeda K."/>
            <person name="Irieda H."/>
            <person name="Narusaka M."/>
            <person name="O'Connell R.J."/>
            <person name="Narusaka Y."/>
            <person name="Takano Y."/>
            <person name="Kubo Y."/>
            <person name="Shirasu K."/>
        </authorList>
    </citation>
    <scope>NUCLEOTIDE SEQUENCE [LARGE SCALE GENOMIC DNA]</scope>
    <source>
        <strain evidence="3">104-T / ATCC 96160 / CBS 514.97 / LARS 414 / MAFF 240422</strain>
    </source>
</reference>
<keyword evidence="3" id="KW-1185">Reference proteome</keyword>
<feature type="region of interest" description="Disordered" evidence="1">
    <location>
        <begin position="59"/>
        <end position="82"/>
    </location>
</feature>
<dbReference type="AlphaFoldDB" id="A0A484FEI2"/>
<sequence>MNSFTLLLLTFKDTEDYLDLRSYFVAKEQLNLRKRHFEEKSTPSHRLKLVQLRPPAVHATSNPAAINPGKGDPVTSSGPKVD</sequence>
<accession>A0A484FEI2</accession>
<dbReference type="Proteomes" id="UP000014480">
    <property type="component" value="Unassembled WGS sequence"/>
</dbReference>